<dbReference type="RefSeq" id="WP_178368141.1">
    <property type="nucleotide sequence ID" value="NZ_JACADJ010000098.1"/>
</dbReference>
<protein>
    <submittedName>
        <fullName evidence="1">DUF4258 domain-containing protein</fullName>
    </submittedName>
</protein>
<evidence type="ECO:0000313" key="1">
    <source>
        <dbReference type="EMBL" id="NWH06688.1"/>
    </source>
</evidence>
<dbReference type="Pfam" id="PF14076">
    <property type="entry name" value="DUF4258"/>
    <property type="match status" value="1"/>
</dbReference>
<sequence length="93" mass="10975">MTVDEIKKCLRDFARYGCFQQSKHCRERMQERQVTIDDALNVLLWGQVSEIEYNEMNDNWQCKVTGTDIDGENLVFIAGVWEHCHTVRCITVY</sequence>
<comment type="caution">
    <text evidence="1">The sequence shown here is derived from an EMBL/GenBank/DDBJ whole genome shotgun (WGS) entry which is preliminary data.</text>
</comment>
<dbReference type="InterPro" id="IPR025354">
    <property type="entry name" value="DUF4258"/>
</dbReference>
<evidence type="ECO:0000313" key="2">
    <source>
        <dbReference type="Proteomes" id="UP000553343"/>
    </source>
</evidence>
<dbReference type="EMBL" id="JACADJ010000098">
    <property type="protein sequence ID" value="NWH06688.1"/>
    <property type="molecule type" value="Genomic_DNA"/>
</dbReference>
<reference evidence="1 2" key="1">
    <citation type="submission" date="2020-06" db="EMBL/GenBank/DDBJ databases">
        <title>High-quality draft genome of sulfate reducer Desulfobacter latus type strain AcrS2 isolated from marine sediment.</title>
        <authorList>
            <person name="Hoppe M."/>
            <person name="Larsen C.K."/>
            <person name="Marshall I.P.G."/>
            <person name="Schramm A."/>
            <person name="Marietou A.G."/>
        </authorList>
    </citation>
    <scope>NUCLEOTIDE SEQUENCE [LARGE SCALE GENOMIC DNA]</scope>
    <source>
        <strain evidence="1 2">AcRS2</strain>
    </source>
</reference>
<name>A0A850TD13_9BACT</name>
<accession>A0A850TD13</accession>
<gene>
    <name evidence="1" type="ORF">HXW94_17170</name>
</gene>
<keyword evidence="2" id="KW-1185">Reference proteome</keyword>
<dbReference type="AlphaFoldDB" id="A0A850TD13"/>
<organism evidence="1 2">
    <name type="scientific">Desulfobacter latus</name>
    <dbReference type="NCBI Taxonomy" id="2292"/>
    <lineage>
        <taxon>Bacteria</taxon>
        <taxon>Pseudomonadati</taxon>
        <taxon>Thermodesulfobacteriota</taxon>
        <taxon>Desulfobacteria</taxon>
        <taxon>Desulfobacterales</taxon>
        <taxon>Desulfobacteraceae</taxon>
        <taxon>Desulfobacter</taxon>
    </lineage>
</organism>
<dbReference type="Proteomes" id="UP000553343">
    <property type="component" value="Unassembled WGS sequence"/>
</dbReference>
<proteinExistence type="predicted"/>